<gene>
    <name evidence="2" type="ORF">ACFP4F_34075</name>
</gene>
<protein>
    <submittedName>
        <fullName evidence="2">Uncharacterized protein</fullName>
    </submittedName>
</protein>
<comment type="caution">
    <text evidence="2">The sequence shown here is derived from an EMBL/GenBank/DDBJ whole genome shotgun (WGS) entry which is preliminary data.</text>
</comment>
<dbReference type="EMBL" id="JBHSPX010000015">
    <property type="protein sequence ID" value="MFC6067551.1"/>
    <property type="molecule type" value="Genomic_DNA"/>
</dbReference>
<accession>A0ABW1MVE0</accession>
<organism evidence="2 3">
    <name type="scientific">Streptomyces ochraceiscleroticus</name>
    <dbReference type="NCBI Taxonomy" id="47761"/>
    <lineage>
        <taxon>Bacteria</taxon>
        <taxon>Bacillati</taxon>
        <taxon>Actinomycetota</taxon>
        <taxon>Actinomycetes</taxon>
        <taxon>Kitasatosporales</taxon>
        <taxon>Streptomycetaceae</taxon>
        <taxon>Streptomyces</taxon>
    </lineage>
</organism>
<reference evidence="3" key="1">
    <citation type="journal article" date="2019" name="Int. J. Syst. Evol. Microbiol.">
        <title>The Global Catalogue of Microorganisms (GCM) 10K type strain sequencing project: providing services to taxonomists for standard genome sequencing and annotation.</title>
        <authorList>
            <consortium name="The Broad Institute Genomics Platform"/>
            <consortium name="The Broad Institute Genome Sequencing Center for Infectious Disease"/>
            <person name="Wu L."/>
            <person name="Ma J."/>
        </authorList>
    </citation>
    <scope>NUCLEOTIDE SEQUENCE [LARGE SCALE GENOMIC DNA]</scope>
    <source>
        <strain evidence="3">CGMCC 1.15180</strain>
    </source>
</reference>
<proteinExistence type="predicted"/>
<keyword evidence="3" id="KW-1185">Reference proteome</keyword>
<feature type="compositionally biased region" description="Basic and acidic residues" evidence="1">
    <location>
        <begin position="1"/>
        <end position="13"/>
    </location>
</feature>
<dbReference type="RefSeq" id="WP_157848803.1">
    <property type="nucleotide sequence ID" value="NZ_JBHSPX010000015.1"/>
</dbReference>
<feature type="region of interest" description="Disordered" evidence="1">
    <location>
        <begin position="1"/>
        <end position="55"/>
    </location>
</feature>
<sequence length="55" mass="6164">MSDGSKGGERDERDEGAECPEAVDRTDEAQGEDDRRAELSAKVREANRQSTLWPR</sequence>
<evidence type="ECO:0000313" key="3">
    <source>
        <dbReference type="Proteomes" id="UP001596139"/>
    </source>
</evidence>
<evidence type="ECO:0000313" key="2">
    <source>
        <dbReference type="EMBL" id="MFC6067551.1"/>
    </source>
</evidence>
<dbReference type="Proteomes" id="UP001596139">
    <property type="component" value="Unassembled WGS sequence"/>
</dbReference>
<name>A0ABW1MVE0_9ACTN</name>
<feature type="compositionally biased region" description="Basic and acidic residues" evidence="1">
    <location>
        <begin position="22"/>
        <end position="47"/>
    </location>
</feature>
<evidence type="ECO:0000256" key="1">
    <source>
        <dbReference type="SAM" id="MobiDB-lite"/>
    </source>
</evidence>